<dbReference type="EMBL" id="JADWDC010000019">
    <property type="protein sequence ID" value="MCC0177237.1"/>
    <property type="molecule type" value="Genomic_DNA"/>
</dbReference>
<name>A0A964FFP9_9CYAN</name>
<protein>
    <recommendedName>
        <fullName evidence="2">UTP--glucose-1-phosphate uridylyltransferase</fullName>
        <ecNumber evidence="2">2.7.7.9</ecNumber>
    </recommendedName>
</protein>
<comment type="caution">
    <text evidence="7">The sequence shown here is derived from an EMBL/GenBank/DDBJ whole genome shotgun (WGS) entry which is preliminary data.</text>
</comment>
<dbReference type="InterPro" id="IPR029044">
    <property type="entry name" value="Nucleotide-diphossugar_trans"/>
</dbReference>
<dbReference type="PANTHER" id="PTHR43197:SF1">
    <property type="entry name" value="UTP--GLUCOSE-1-PHOSPHATE URIDYLYLTRANSFERASE"/>
    <property type="match status" value="1"/>
</dbReference>
<evidence type="ECO:0000256" key="5">
    <source>
        <dbReference type="ARBA" id="ARBA00048128"/>
    </source>
</evidence>
<accession>A0A964FFP9</accession>
<evidence type="ECO:0000256" key="2">
    <source>
        <dbReference type="ARBA" id="ARBA00012415"/>
    </source>
</evidence>
<comment type="catalytic activity">
    <reaction evidence="5">
        <text>alpha-D-glucose 1-phosphate + UTP + H(+) = UDP-alpha-D-glucose + diphosphate</text>
        <dbReference type="Rhea" id="RHEA:19889"/>
        <dbReference type="ChEBI" id="CHEBI:15378"/>
        <dbReference type="ChEBI" id="CHEBI:33019"/>
        <dbReference type="ChEBI" id="CHEBI:46398"/>
        <dbReference type="ChEBI" id="CHEBI:58601"/>
        <dbReference type="ChEBI" id="CHEBI:58885"/>
        <dbReference type="EC" id="2.7.7.9"/>
    </reaction>
</comment>
<evidence type="ECO:0000259" key="6">
    <source>
        <dbReference type="Pfam" id="PF00483"/>
    </source>
</evidence>
<gene>
    <name evidence="7" type="ORF">I4641_09635</name>
</gene>
<dbReference type="GO" id="GO:0006011">
    <property type="term" value="P:UDP-alpha-D-glucose metabolic process"/>
    <property type="evidence" value="ECO:0007669"/>
    <property type="project" value="InterPro"/>
</dbReference>
<comment type="similarity">
    <text evidence="1">Belongs to the UDPGP type 2 family.</text>
</comment>
<dbReference type="InterPro" id="IPR005771">
    <property type="entry name" value="GalU_uridylyltTrfase_bac/arc"/>
</dbReference>
<feature type="domain" description="Nucleotidyl transferase" evidence="6">
    <location>
        <begin position="8"/>
        <end position="248"/>
    </location>
</feature>
<reference evidence="7" key="1">
    <citation type="journal article" date="2021" name="Antonie Van Leeuwenhoek">
        <title>Draft genome and description of Waterburya agarophytonicola gen. nov. sp. nov. (Pleurocapsales, Cyanobacteria): a seaweed symbiont.</title>
        <authorList>
            <person name="Bonthond G."/>
            <person name="Shalygin S."/>
            <person name="Bayer T."/>
            <person name="Weinberger F."/>
        </authorList>
    </citation>
    <scope>NUCLEOTIDE SEQUENCE</scope>
    <source>
        <strain evidence="7">KI4</strain>
    </source>
</reference>
<dbReference type="GO" id="GO:0003983">
    <property type="term" value="F:UTP:glucose-1-phosphate uridylyltransferase activity"/>
    <property type="evidence" value="ECO:0007669"/>
    <property type="project" value="UniProtKB-EC"/>
</dbReference>
<dbReference type="PANTHER" id="PTHR43197">
    <property type="entry name" value="UTP--GLUCOSE-1-PHOSPHATE URIDYLYLTRANSFERASE"/>
    <property type="match status" value="1"/>
</dbReference>
<organism evidence="7 8">
    <name type="scientific">Waterburya agarophytonicola KI4</name>
    <dbReference type="NCBI Taxonomy" id="2874699"/>
    <lineage>
        <taxon>Bacteria</taxon>
        <taxon>Bacillati</taxon>
        <taxon>Cyanobacteriota</taxon>
        <taxon>Cyanophyceae</taxon>
        <taxon>Pleurocapsales</taxon>
        <taxon>Hyellaceae</taxon>
        <taxon>Waterburya</taxon>
        <taxon>Waterburya agarophytonicola</taxon>
    </lineage>
</organism>
<evidence type="ECO:0000313" key="7">
    <source>
        <dbReference type="EMBL" id="MCC0177237.1"/>
    </source>
</evidence>
<keyword evidence="8" id="KW-1185">Reference proteome</keyword>
<evidence type="ECO:0000313" key="8">
    <source>
        <dbReference type="Proteomes" id="UP000729733"/>
    </source>
</evidence>
<keyword evidence="4 7" id="KW-0548">Nucleotidyltransferase</keyword>
<dbReference type="RefSeq" id="WP_229640290.1">
    <property type="nucleotide sequence ID" value="NZ_JADWDC010000019.1"/>
</dbReference>
<dbReference type="Gene3D" id="3.90.550.10">
    <property type="entry name" value="Spore Coat Polysaccharide Biosynthesis Protein SpsA, Chain A"/>
    <property type="match status" value="1"/>
</dbReference>
<dbReference type="AlphaFoldDB" id="A0A964FFP9"/>
<evidence type="ECO:0000256" key="4">
    <source>
        <dbReference type="ARBA" id="ARBA00022695"/>
    </source>
</evidence>
<dbReference type="InterPro" id="IPR005835">
    <property type="entry name" value="NTP_transferase_dom"/>
</dbReference>
<evidence type="ECO:0000256" key="3">
    <source>
        <dbReference type="ARBA" id="ARBA00022679"/>
    </source>
</evidence>
<sequence>MSQKTVNKAVIPAAGFGTRMYPATKALKKELLPIIDRDGRAKPIILAIIEEAVSAGIQEIGIVVQQSDRDLFHDLFKSPPKAELRQKLSTENLEYTEYLQDLGDRITILTQTEQEGFGHAVFCTKDWVDNDPFLLLLGDHIYTSQTNISCAKQIVEIYQQVNTSVIGITVMNGNIIHKAGCVSGTWQTNNSILEISQIYEKPTLEYAREHLAVPGMKQDEFLGIFGMYLLESEIFDLLEDEINHNERHKGAG</sequence>
<proteinExistence type="inferred from homology"/>
<dbReference type="Proteomes" id="UP000729733">
    <property type="component" value="Unassembled WGS sequence"/>
</dbReference>
<dbReference type="EC" id="2.7.7.9" evidence="2"/>
<dbReference type="Pfam" id="PF00483">
    <property type="entry name" value="NTP_transferase"/>
    <property type="match status" value="1"/>
</dbReference>
<keyword evidence="3" id="KW-0808">Transferase</keyword>
<dbReference type="SUPFAM" id="SSF53448">
    <property type="entry name" value="Nucleotide-diphospho-sugar transferases"/>
    <property type="match status" value="1"/>
</dbReference>
<evidence type="ECO:0000256" key="1">
    <source>
        <dbReference type="ARBA" id="ARBA00006890"/>
    </source>
</evidence>